<feature type="transmembrane region" description="Helical" evidence="6">
    <location>
        <begin position="435"/>
        <end position="459"/>
    </location>
</feature>
<dbReference type="AlphaFoldDB" id="I0K1S9"/>
<dbReference type="GO" id="GO:0005886">
    <property type="term" value="C:plasma membrane"/>
    <property type="evidence" value="ECO:0007669"/>
    <property type="project" value="UniProtKB-SubCell"/>
</dbReference>
<evidence type="ECO:0000256" key="5">
    <source>
        <dbReference type="ARBA" id="ARBA00023136"/>
    </source>
</evidence>
<dbReference type="OrthoDB" id="5933722at2"/>
<dbReference type="InterPro" id="IPR003838">
    <property type="entry name" value="ABC3_permease_C"/>
</dbReference>
<dbReference type="PATRIC" id="fig|1166018.3.peg.69"/>
<keyword evidence="10" id="KW-1185">Reference proteome</keyword>
<feature type="transmembrane region" description="Helical" evidence="6">
    <location>
        <begin position="290"/>
        <end position="311"/>
    </location>
</feature>
<feature type="domain" description="ABC3 transporter permease C-terminal" evidence="7">
    <location>
        <begin position="698"/>
        <end position="811"/>
    </location>
</feature>
<evidence type="ECO:0000256" key="1">
    <source>
        <dbReference type="ARBA" id="ARBA00004651"/>
    </source>
</evidence>
<protein>
    <recommendedName>
        <fullName evidence="11">Macrolide export ATP-binding/permease protein macB</fullName>
    </recommendedName>
</protein>
<keyword evidence="3 6" id="KW-0812">Transmembrane</keyword>
<dbReference type="InterPro" id="IPR050250">
    <property type="entry name" value="Macrolide_Exporter_MacB"/>
</dbReference>
<organism evidence="9 10">
    <name type="scientific">Fibrella aestuarina BUZ 2</name>
    <dbReference type="NCBI Taxonomy" id="1166018"/>
    <lineage>
        <taxon>Bacteria</taxon>
        <taxon>Pseudomonadati</taxon>
        <taxon>Bacteroidota</taxon>
        <taxon>Cytophagia</taxon>
        <taxon>Cytophagales</taxon>
        <taxon>Spirosomataceae</taxon>
        <taxon>Fibrella</taxon>
    </lineage>
</organism>
<feature type="transmembrane region" description="Helical" evidence="6">
    <location>
        <begin position="747"/>
        <end position="766"/>
    </location>
</feature>
<feature type="transmembrane region" description="Helical" evidence="6">
    <location>
        <begin position="695"/>
        <end position="719"/>
    </location>
</feature>
<dbReference type="EMBL" id="HE796683">
    <property type="protein sequence ID" value="CCG98082.1"/>
    <property type="molecule type" value="Genomic_DNA"/>
</dbReference>
<feature type="domain" description="MacB-like periplasmic core" evidence="8">
    <location>
        <begin position="21"/>
        <end position="250"/>
    </location>
</feature>
<evidence type="ECO:0000313" key="10">
    <source>
        <dbReference type="Proteomes" id="UP000011058"/>
    </source>
</evidence>
<feature type="domain" description="MacB-like periplasmic core" evidence="8">
    <location>
        <begin position="447"/>
        <end position="658"/>
    </location>
</feature>
<dbReference type="KEGG" id="fae:FAES_0068"/>
<dbReference type="Pfam" id="PF12704">
    <property type="entry name" value="MacB_PCD"/>
    <property type="match status" value="2"/>
</dbReference>
<dbReference type="PANTHER" id="PTHR30572">
    <property type="entry name" value="MEMBRANE COMPONENT OF TRANSPORTER-RELATED"/>
    <property type="match status" value="1"/>
</dbReference>
<keyword evidence="2" id="KW-1003">Cell membrane</keyword>
<dbReference type="Pfam" id="PF02687">
    <property type="entry name" value="FtsX"/>
    <property type="match status" value="2"/>
</dbReference>
<evidence type="ECO:0000256" key="4">
    <source>
        <dbReference type="ARBA" id="ARBA00022989"/>
    </source>
</evidence>
<comment type="subcellular location">
    <subcellularLocation>
        <location evidence="1">Cell membrane</location>
        <topology evidence="1">Multi-pass membrane protein</topology>
    </subcellularLocation>
</comment>
<dbReference type="STRING" id="1166018.FAES_0068"/>
<evidence type="ECO:0000256" key="3">
    <source>
        <dbReference type="ARBA" id="ARBA00022692"/>
    </source>
</evidence>
<dbReference type="HOGENOM" id="CLU_008713_1_0_10"/>
<feature type="domain" description="ABC3 transporter permease C-terminal" evidence="7">
    <location>
        <begin position="297"/>
        <end position="405"/>
    </location>
</feature>
<dbReference type="eggNOG" id="COG0577">
    <property type="taxonomic scope" value="Bacteria"/>
</dbReference>
<feature type="transmembrane region" description="Helical" evidence="6">
    <location>
        <begin position="20"/>
        <end position="41"/>
    </location>
</feature>
<evidence type="ECO:0008006" key="11">
    <source>
        <dbReference type="Google" id="ProtNLM"/>
    </source>
</evidence>
<accession>I0K1S9</accession>
<evidence type="ECO:0000259" key="8">
    <source>
        <dbReference type="Pfam" id="PF12704"/>
    </source>
</evidence>
<reference evidence="9 10" key="1">
    <citation type="journal article" date="2012" name="J. Bacteriol.">
        <title>Genome Sequence of Fibrella aestuarina BUZ 2T, a Filamentous Marine Bacterium.</title>
        <authorList>
            <person name="Filippini M."/>
            <person name="Qi W."/>
            <person name="Blom J."/>
            <person name="Goesmann A."/>
            <person name="Smits T.H."/>
            <person name="Bagheri H.C."/>
        </authorList>
    </citation>
    <scope>NUCLEOTIDE SEQUENCE [LARGE SCALE GENOMIC DNA]</scope>
    <source>
        <strain evidence="10">BUZ 2T</strain>
    </source>
</reference>
<dbReference type="Proteomes" id="UP000011058">
    <property type="component" value="Chromosome"/>
</dbReference>
<dbReference type="RefSeq" id="WP_015329182.1">
    <property type="nucleotide sequence ID" value="NC_020054.1"/>
</dbReference>
<proteinExistence type="predicted"/>
<evidence type="ECO:0000259" key="7">
    <source>
        <dbReference type="Pfam" id="PF02687"/>
    </source>
</evidence>
<dbReference type="PANTHER" id="PTHR30572:SF18">
    <property type="entry name" value="ABC-TYPE MACROLIDE FAMILY EXPORT SYSTEM PERMEASE COMPONENT 2"/>
    <property type="match status" value="1"/>
</dbReference>
<dbReference type="GO" id="GO:0022857">
    <property type="term" value="F:transmembrane transporter activity"/>
    <property type="evidence" value="ECO:0007669"/>
    <property type="project" value="TreeGrafter"/>
</dbReference>
<feature type="transmembrane region" description="Helical" evidence="6">
    <location>
        <begin position="391"/>
        <end position="414"/>
    </location>
</feature>
<evidence type="ECO:0000313" key="9">
    <source>
        <dbReference type="EMBL" id="CCG98082.1"/>
    </source>
</evidence>
<evidence type="ECO:0000256" key="2">
    <source>
        <dbReference type="ARBA" id="ARBA00022475"/>
    </source>
</evidence>
<feature type="transmembrane region" description="Helical" evidence="6">
    <location>
        <begin position="781"/>
        <end position="801"/>
    </location>
</feature>
<name>I0K1S9_9BACT</name>
<keyword evidence="4 6" id="KW-1133">Transmembrane helix</keyword>
<feature type="transmembrane region" description="Helical" evidence="6">
    <location>
        <begin position="347"/>
        <end position="368"/>
    </location>
</feature>
<dbReference type="InterPro" id="IPR025857">
    <property type="entry name" value="MacB_PCD"/>
</dbReference>
<evidence type="ECO:0000256" key="6">
    <source>
        <dbReference type="SAM" id="Phobius"/>
    </source>
</evidence>
<sequence length="818" mass="89448">MFRHYLTIALRNLRKNRTFAIINAAGLGLGIAAFGIIWEYVAFERSVDQFHTNLPRLYRVLLQEKTGPTSEFSPGGFTVDAQAALPDIERTCRVVTGAASGIVSVQQPRAGTPSVFRESNAAMVDGSFFQLFSFPVLSGNPASLGQPNVVFLSESTARNYFGTASALGQTITLSSQFGKLLFTVGGVYTDMPDNSDIRYDLLYSLQTLANPANRNGNDWADPTAYNANFLQAVVLLKPNTNPEALEKKLNDFYHSKKPDDDAVTVRLQSSAYVHLGRSLNDPLTTIGSLGFVYLLSALALLIMLIAWLNYVNLSTTTALTRAKEVGVRKVVGATQGQLAAQLLAESLLINALGLGLGMLLLSLVQPLFNQFIGKQLSLGTLLLGRQGDVGLWFWGLAALLSGALVSGGYVAFALTRLRPVDMMRGNGHTPGRSAWLRQSLVVVQFGIAVALIVVTLVMFQQVRFLQQRPLGLTLDRLLTIRGPEVGKEQPDFKARRTAFQQQVAQLAFVEAWSNTGSVPGNFYNFNSSGITRQNPRPDDGKKTYNVIFADDHFLPTFGINLLAGQNFTPTHLAADYEKGSPTLINEKAALDLGFASAKAAVGQLLVWGDNTYEVVGVVGNYRHQSPKTPIDPLILFPRAYNNYLTVRLAAGNVPEQLSQLERLYKASFPGNPFDYFFVPERYNEQYQTEQQYSQLFSLAAGLAIFIACLGLFGLAAFTAQRRTKEIGVRKVLGASEAGIVAMLSKEFMQLVGVAFLIATPVAWWIMERWLQGFAEKTPLHWWLFAGAGALAALVALLTVSYQTLRAARANPVVSLRAD</sequence>
<keyword evidence="5 6" id="KW-0472">Membrane</keyword>
<gene>
    <name evidence="9" type="ORF">FAES_0068</name>
</gene>